<proteinExistence type="predicted"/>
<reference evidence="1 2" key="1">
    <citation type="submission" date="2016-02" db="EMBL/GenBank/DDBJ databases">
        <title>Genome analysis of coral dinoflagellate symbionts highlights evolutionary adaptations to a symbiotic lifestyle.</title>
        <authorList>
            <person name="Aranda M."/>
            <person name="Li Y."/>
            <person name="Liew Y.J."/>
            <person name="Baumgarten S."/>
            <person name="Simakov O."/>
            <person name="Wilson M."/>
            <person name="Piel J."/>
            <person name="Ashoor H."/>
            <person name="Bougouffa S."/>
            <person name="Bajic V.B."/>
            <person name="Ryu T."/>
            <person name="Ravasi T."/>
            <person name="Bayer T."/>
            <person name="Micklem G."/>
            <person name="Kim H."/>
            <person name="Bhak J."/>
            <person name="Lajeunesse T.C."/>
            <person name="Voolstra C.R."/>
        </authorList>
    </citation>
    <scope>NUCLEOTIDE SEQUENCE [LARGE SCALE GENOMIC DNA]</scope>
    <source>
        <strain evidence="1 2">CCMP2467</strain>
    </source>
</reference>
<comment type="caution">
    <text evidence="1">The sequence shown here is derived from an EMBL/GenBank/DDBJ whole genome shotgun (WGS) entry which is preliminary data.</text>
</comment>
<dbReference type="EMBL" id="LSRX01001280">
    <property type="protein sequence ID" value="OLP81433.1"/>
    <property type="molecule type" value="Genomic_DNA"/>
</dbReference>
<dbReference type="AlphaFoldDB" id="A0A1Q9CEQ9"/>
<protein>
    <submittedName>
        <fullName evidence="1">Uncharacterized protein</fullName>
    </submittedName>
</protein>
<gene>
    <name evidence="1" type="ORF">AK812_SmicGene38016</name>
</gene>
<dbReference type="Proteomes" id="UP000186817">
    <property type="component" value="Unassembled WGS sequence"/>
</dbReference>
<dbReference type="Gene3D" id="2.60.120.430">
    <property type="entry name" value="Galactose-binding lectin"/>
    <property type="match status" value="1"/>
</dbReference>
<name>A0A1Q9CEQ9_SYMMI</name>
<dbReference type="OrthoDB" id="412443at2759"/>
<accession>A0A1Q9CEQ9</accession>
<keyword evidence="2" id="KW-1185">Reference proteome</keyword>
<organism evidence="1 2">
    <name type="scientific">Symbiodinium microadriaticum</name>
    <name type="common">Dinoflagellate</name>
    <name type="synonym">Zooxanthella microadriatica</name>
    <dbReference type="NCBI Taxonomy" id="2951"/>
    <lineage>
        <taxon>Eukaryota</taxon>
        <taxon>Sar</taxon>
        <taxon>Alveolata</taxon>
        <taxon>Dinophyceae</taxon>
        <taxon>Suessiales</taxon>
        <taxon>Symbiodiniaceae</taxon>
        <taxon>Symbiodinium</taxon>
    </lineage>
</organism>
<evidence type="ECO:0000313" key="1">
    <source>
        <dbReference type="EMBL" id="OLP81433.1"/>
    </source>
</evidence>
<sequence>MHMQPLQRWVVLCLMLAEALPAHAGRLEVGVNSVSQDADCFQTVTFAEPFVEPPVVVAMPGIAMNVSDPAMIFLRSITEASFEVCLSEPTPRNGSHPAMEVNFVAVSPGVHLLPDGRVVEAGRVQTLQRQAADCRPLDFPHRGWEWVSFLHPFQVPPTCLVMMQTLNNAVTHVPMTPWLVAAIGGINSTGMEVALDSMKNTEDGTVNSPEEIGYIAFDSQPYTNSAEILADSPASAIQYVIMTTGTLPYMGWGDGDRTEQYVSFTRTFPQASSVVVVAGQGSRNAPDGAWLRHFETNAANARIFADENDAEVNARSAGPVELVTGPWTATSADSDGKVHTFDLSGGVNATSVAFPSLNMFKEDAELEFELVCSNASNQLRAIRVGNSASDSAWTVSGLDVHCSPVSDQWQNVTVPLWNGDVSYVGDIPWSDLSKLELLAQSPGPVSFQISNIAIRIVHCRDDNDNNSNHFSIINLKHPHANVKDKHEHKHSQQHQLKF</sequence>
<evidence type="ECO:0000313" key="2">
    <source>
        <dbReference type="Proteomes" id="UP000186817"/>
    </source>
</evidence>